<dbReference type="CDD" id="cd07820">
    <property type="entry name" value="SRPBCC_3"/>
    <property type="match status" value="1"/>
</dbReference>
<evidence type="ECO:0000313" key="1">
    <source>
        <dbReference type="EMBL" id="CAH1002483.1"/>
    </source>
</evidence>
<protein>
    <recommendedName>
        <fullName evidence="3">Ligand-binding SRPBCC domain-containing protein</fullName>
    </recommendedName>
</protein>
<dbReference type="RefSeq" id="WP_238752317.1">
    <property type="nucleotide sequence ID" value="NZ_CAKLPZ010000005.1"/>
</dbReference>
<evidence type="ECO:0008006" key="3">
    <source>
        <dbReference type="Google" id="ProtNLM"/>
    </source>
</evidence>
<reference evidence="1" key="1">
    <citation type="submission" date="2021-12" db="EMBL/GenBank/DDBJ databases">
        <authorList>
            <person name="Rodrigo-Torres L."/>
            <person name="Arahal R. D."/>
            <person name="Lucena T."/>
        </authorList>
    </citation>
    <scope>NUCLEOTIDE SEQUENCE</scope>
    <source>
        <strain evidence="1">CECT 8419</strain>
    </source>
</reference>
<accession>A0ABN8FA50</accession>
<name>A0ABN8FA50_9BACT</name>
<dbReference type="InterPro" id="IPR023393">
    <property type="entry name" value="START-like_dom_sf"/>
</dbReference>
<comment type="caution">
    <text evidence="1">The sequence shown here is derived from an EMBL/GenBank/DDBJ whole genome shotgun (WGS) entry which is preliminary data.</text>
</comment>
<evidence type="ECO:0000313" key="2">
    <source>
        <dbReference type="Proteomes" id="UP000837803"/>
    </source>
</evidence>
<organism evidence="1 2">
    <name type="scientific">Neolewinella maritima</name>
    <dbReference type="NCBI Taxonomy" id="1383882"/>
    <lineage>
        <taxon>Bacteria</taxon>
        <taxon>Pseudomonadati</taxon>
        <taxon>Bacteroidota</taxon>
        <taxon>Saprospiria</taxon>
        <taxon>Saprospirales</taxon>
        <taxon>Lewinellaceae</taxon>
        <taxon>Neolewinella</taxon>
    </lineage>
</organism>
<dbReference type="SUPFAM" id="SSF55961">
    <property type="entry name" value="Bet v1-like"/>
    <property type="match status" value="1"/>
</dbReference>
<dbReference type="Gene3D" id="3.30.530.20">
    <property type="match status" value="1"/>
</dbReference>
<dbReference type="EMBL" id="CAKLPZ010000005">
    <property type="protein sequence ID" value="CAH1002483.1"/>
    <property type="molecule type" value="Genomic_DNA"/>
</dbReference>
<dbReference type="Proteomes" id="UP000837803">
    <property type="component" value="Unassembled WGS sequence"/>
</dbReference>
<proteinExistence type="predicted"/>
<gene>
    <name evidence="1" type="ORF">LEM8419_03362</name>
</gene>
<sequence length="154" mass="18108">MTPRRIVSTTTVPRPLATTWEFFSRPENLEKLTPPKVKFEFLTPVAGVEMYEGIVIQYRITPFPGFTTDWVTEITHIRHHAHFIDDQRVGPFALWHHQHHFRAIDDHTTEMRDILHYQAPLGILGTIADKLFVHRQVQQIFTDREEAITRLFPV</sequence>
<keyword evidence="2" id="KW-1185">Reference proteome</keyword>